<proteinExistence type="predicted"/>
<feature type="non-terminal residue" evidence="5">
    <location>
        <position position="1"/>
    </location>
</feature>
<comment type="subcellular location">
    <subcellularLocation>
        <location evidence="2">Nucleus</location>
    </subcellularLocation>
</comment>
<dbReference type="EMBL" id="JBBPEH010000016">
    <property type="protein sequence ID" value="KAK7529501.1"/>
    <property type="molecule type" value="Genomic_DNA"/>
</dbReference>
<keyword evidence="6" id="KW-1185">Reference proteome</keyword>
<organism evidence="5 6">
    <name type="scientific">Phyllosticta citribraziliensis</name>
    <dbReference type="NCBI Taxonomy" id="989973"/>
    <lineage>
        <taxon>Eukaryota</taxon>
        <taxon>Fungi</taxon>
        <taxon>Dikarya</taxon>
        <taxon>Ascomycota</taxon>
        <taxon>Pezizomycotina</taxon>
        <taxon>Dothideomycetes</taxon>
        <taxon>Dothideomycetes incertae sedis</taxon>
        <taxon>Botryosphaeriales</taxon>
        <taxon>Phyllostictaceae</taxon>
        <taxon>Phyllosticta</taxon>
    </lineage>
</organism>
<dbReference type="InterPro" id="IPR045134">
    <property type="entry name" value="UHRF1/2-like"/>
</dbReference>
<feature type="non-terminal residue" evidence="5">
    <location>
        <position position="311"/>
    </location>
</feature>
<reference evidence="5 6" key="1">
    <citation type="submission" date="2024-04" db="EMBL/GenBank/DDBJ databases">
        <title>Phyllosticta paracitricarpa is synonymous to the EU quarantine fungus P. citricarpa based on phylogenomic analyses.</title>
        <authorList>
            <consortium name="Lawrence Berkeley National Laboratory"/>
            <person name="Van ingen-buijs V.A."/>
            <person name="Van westerhoven A.C."/>
            <person name="Haridas S."/>
            <person name="Skiadas P."/>
            <person name="Martin F."/>
            <person name="Groenewald J.Z."/>
            <person name="Crous P.W."/>
            <person name="Seidl M.F."/>
        </authorList>
    </citation>
    <scope>NUCLEOTIDE SEQUENCE [LARGE SCALE GENOMIC DNA]</scope>
    <source>
        <strain evidence="5 6">CPC 17464</strain>
    </source>
</reference>
<accession>A0ABR1L505</accession>
<dbReference type="InterPro" id="IPR036987">
    <property type="entry name" value="SRA-YDG_sf"/>
</dbReference>
<feature type="region of interest" description="Disordered" evidence="3">
    <location>
        <begin position="289"/>
        <end position="311"/>
    </location>
</feature>
<protein>
    <submittedName>
        <fullName evidence="5">PUA-like domain-containing protein</fullName>
    </submittedName>
</protein>
<evidence type="ECO:0000256" key="1">
    <source>
        <dbReference type="ARBA" id="ARBA00023242"/>
    </source>
</evidence>
<dbReference type="GeneID" id="92029617"/>
<evidence type="ECO:0000313" key="5">
    <source>
        <dbReference type="EMBL" id="KAK7529501.1"/>
    </source>
</evidence>
<evidence type="ECO:0000256" key="2">
    <source>
        <dbReference type="PROSITE-ProRule" id="PRU00358"/>
    </source>
</evidence>
<dbReference type="PROSITE" id="PS51015">
    <property type="entry name" value="YDG"/>
    <property type="match status" value="1"/>
</dbReference>
<dbReference type="PANTHER" id="PTHR14140:SF27">
    <property type="entry name" value="OS04G0289800 PROTEIN"/>
    <property type="match status" value="1"/>
</dbReference>
<comment type="caution">
    <text evidence="5">The sequence shown here is derived from an EMBL/GenBank/DDBJ whole genome shotgun (WGS) entry which is preliminary data.</text>
</comment>
<evidence type="ECO:0000256" key="3">
    <source>
        <dbReference type="SAM" id="MobiDB-lite"/>
    </source>
</evidence>
<dbReference type="Pfam" id="PF02182">
    <property type="entry name" value="SAD_SRA"/>
    <property type="match status" value="1"/>
</dbReference>
<evidence type="ECO:0000259" key="4">
    <source>
        <dbReference type="PROSITE" id="PS51015"/>
    </source>
</evidence>
<dbReference type="Proteomes" id="UP001360953">
    <property type="component" value="Unassembled WGS sequence"/>
</dbReference>
<dbReference type="InterPro" id="IPR003105">
    <property type="entry name" value="SRA_YDG"/>
</dbReference>
<name>A0ABR1L505_9PEZI</name>
<dbReference type="SUPFAM" id="SSF88697">
    <property type="entry name" value="PUA domain-like"/>
    <property type="match status" value="1"/>
</dbReference>
<sequence length="311" mass="35321">PAWYTSIKPQEWQSRSRHAGYTGVDAKLSKIKRLIRDCAEKKLDAFDDIRKELHQLAFLEVNKIVVRKTQMLHEDTGLPQLFAAEYSKGVDYPWDIQADALELYNRWCLQIFSTDLLRGIVKSQKAHNRSTDRIEPGFPGKSGAAYYGQGDLVNGQWWPTQLCTVRDGAHGSTQGGIYSVKGKAAFSIIVSGGSQYNDRDEGHELRYSGTNSTDGKYTENTQSLILSVEDKKPVRVIRSHNIHKGASKYRPARGFRYDGLYDVVGYQVVDESKKACLFHMVRRPDQDPIRAEGKAMRPTEEEIAEYDKIKK</sequence>
<dbReference type="PANTHER" id="PTHR14140">
    <property type="entry name" value="E3 UBIQUITIN-PROTEIN LIGASE UHRF-RELATED"/>
    <property type="match status" value="1"/>
</dbReference>
<dbReference type="Gene3D" id="2.30.280.10">
    <property type="entry name" value="SRA-YDG"/>
    <property type="match status" value="1"/>
</dbReference>
<dbReference type="InterPro" id="IPR015947">
    <property type="entry name" value="PUA-like_sf"/>
</dbReference>
<dbReference type="RefSeq" id="XP_066649951.1">
    <property type="nucleotide sequence ID" value="XM_066796711.1"/>
</dbReference>
<keyword evidence="1 2" id="KW-0539">Nucleus</keyword>
<gene>
    <name evidence="5" type="ORF">J3D65DRAFT_537289</name>
</gene>
<feature type="domain" description="YDG" evidence="4">
    <location>
        <begin position="147"/>
        <end position="284"/>
    </location>
</feature>
<dbReference type="SMART" id="SM00466">
    <property type="entry name" value="SRA"/>
    <property type="match status" value="1"/>
</dbReference>
<evidence type="ECO:0000313" key="6">
    <source>
        <dbReference type="Proteomes" id="UP001360953"/>
    </source>
</evidence>